<dbReference type="AlphaFoldDB" id="A0A0F9TJD2"/>
<name>A0A0F9TJD2_9ZZZZ</name>
<dbReference type="EMBL" id="LAZR01000317">
    <property type="protein sequence ID" value="KKN75007.1"/>
    <property type="molecule type" value="Genomic_DNA"/>
</dbReference>
<gene>
    <name evidence="1" type="ORF">LCGC14_0385090</name>
</gene>
<accession>A0A0F9TJD2</accession>
<organism evidence="1">
    <name type="scientific">marine sediment metagenome</name>
    <dbReference type="NCBI Taxonomy" id="412755"/>
    <lineage>
        <taxon>unclassified sequences</taxon>
        <taxon>metagenomes</taxon>
        <taxon>ecological metagenomes</taxon>
    </lineage>
</organism>
<protein>
    <submittedName>
        <fullName evidence="1">Uncharacterized protein</fullName>
    </submittedName>
</protein>
<reference evidence="1" key="1">
    <citation type="journal article" date="2015" name="Nature">
        <title>Complex archaea that bridge the gap between prokaryotes and eukaryotes.</title>
        <authorList>
            <person name="Spang A."/>
            <person name="Saw J.H."/>
            <person name="Jorgensen S.L."/>
            <person name="Zaremba-Niedzwiedzka K."/>
            <person name="Martijn J."/>
            <person name="Lind A.E."/>
            <person name="van Eijk R."/>
            <person name="Schleper C."/>
            <person name="Guy L."/>
            <person name="Ettema T.J."/>
        </authorList>
    </citation>
    <scope>NUCLEOTIDE SEQUENCE</scope>
</reference>
<comment type="caution">
    <text evidence="1">The sequence shown here is derived from an EMBL/GenBank/DDBJ whole genome shotgun (WGS) entry which is preliminary data.</text>
</comment>
<evidence type="ECO:0000313" key="1">
    <source>
        <dbReference type="EMBL" id="KKN75007.1"/>
    </source>
</evidence>
<sequence length="59" mass="6496">MTREEIILDAIRRANKLGAKGLEVTGYGQSQDGASSPRLFLVTQIPKQITGSGTEWYDK</sequence>
<proteinExistence type="predicted"/>